<evidence type="ECO:0000313" key="3">
    <source>
        <dbReference type="Proteomes" id="UP000246702"/>
    </source>
</evidence>
<accession>A0A317VJS5</accession>
<protein>
    <submittedName>
        <fullName evidence="2">Uncharacterized protein</fullName>
    </submittedName>
</protein>
<dbReference type="OrthoDB" id="4509321at2759"/>
<comment type="caution">
    <text evidence="2">The sequence shown here is derived from an EMBL/GenBank/DDBJ whole genome shotgun (WGS) entry which is preliminary data.</text>
</comment>
<feature type="region of interest" description="Disordered" evidence="1">
    <location>
        <begin position="115"/>
        <end position="140"/>
    </location>
</feature>
<organism evidence="2 3">
    <name type="scientific">Aspergillus sclerotioniger CBS 115572</name>
    <dbReference type="NCBI Taxonomy" id="1450535"/>
    <lineage>
        <taxon>Eukaryota</taxon>
        <taxon>Fungi</taxon>
        <taxon>Dikarya</taxon>
        <taxon>Ascomycota</taxon>
        <taxon>Pezizomycotina</taxon>
        <taxon>Eurotiomycetes</taxon>
        <taxon>Eurotiomycetidae</taxon>
        <taxon>Eurotiales</taxon>
        <taxon>Aspergillaceae</taxon>
        <taxon>Aspergillus</taxon>
        <taxon>Aspergillus subgen. Circumdati</taxon>
    </lineage>
</organism>
<dbReference type="Proteomes" id="UP000246702">
    <property type="component" value="Unassembled WGS sequence"/>
</dbReference>
<dbReference type="AlphaFoldDB" id="A0A317VJS5"/>
<dbReference type="RefSeq" id="XP_025463797.1">
    <property type="nucleotide sequence ID" value="XM_025610277.1"/>
</dbReference>
<evidence type="ECO:0000313" key="2">
    <source>
        <dbReference type="EMBL" id="PWY74604.1"/>
    </source>
</evidence>
<feature type="compositionally biased region" description="Pro residues" evidence="1">
    <location>
        <begin position="165"/>
        <end position="174"/>
    </location>
</feature>
<dbReference type="GeneID" id="37112420"/>
<name>A0A317VJS5_9EURO</name>
<sequence>MDSGECPPTKSPMTRGSKLQGRFKWTRERLISYLGGDENDLGILKVELTDLLLEHDKMYLSCRTRDGRAQQRKFILANITKIRPYVQDCNLRRLEGLMGLARVVKRTYKAGERYKSVTAQMSQSRQDDGEKNNGTEGELKDKTDIMVFTPIPTPTPTPTLNTPKPNQPIKPKPQLPRTIAKARNLLAKRQVPTHQFPDFGLNLLARNIWVVNETDPNRHGLCAIQELQIGPYYPTDRIPCLTDLNFIEWVITTKEQCGYNEELHRLEYRPSATVSPLVVSGQVLTVPVVSLRQWRGALNAQLRDNPDRDPVFYLIFKCELVG</sequence>
<dbReference type="EMBL" id="MSFK01000030">
    <property type="protein sequence ID" value="PWY74604.1"/>
    <property type="molecule type" value="Genomic_DNA"/>
</dbReference>
<feature type="region of interest" description="Disordered" evidence="1">
    <location>
        <begin position="153"/>
        <end position="174"/>
    </location>
</feature>
<reference evidence="2 3" key="1">
    <citation type="submission" date="2016-12" db="EMBL/GenBank/DDBJ databases">
        <title>The genomes of Aspergillus section Nigri reveals drivers in fungal speciation.</title>
        <authorList>
            <consortium name="DOE Joint Genome Institute"/>
            <person name="Vesth T.C."/>
            <person name="Nybo J."/>
            <person name="Theobald S."/>
            <person name="Brandl J."/>
            <person name="Frisvad J.C."/>
            <person name="Nielsen K.F."/>
            <person name="Lyhne E.K."/>
            <person name="Kogle M.E."/>
            <person name="Kuo A."/>
            <person name="Riley R."/>
            <person name="Clum A."/>
            <person name="Nolan M."/>
            <person name="Lipzen A."/>
            <person name="Salamov A."/>
            <person name="Henrissat B."/>
            <person name="Wiebenga A."/>
            <person name="De Vries R.P."/>
            <person name="Grigoriev I.V."/>
            <person name="Mortensen U.H."/>
            <person name="Andersen M.R."/>
            <person name="Baker S.E."/>
        </authorList>
    </citation>
    <scope>NUCLEOTIDE SEQUENCE [LARGE SCALE GENOMIC DNA]</scope>
    <source>
        <strain evidence="2 3">CBS 115572</strain>
    </source>
</reference>
<keyword evidence="3" id="KW-1185">Reference proteome</keyword>
<feature type="compositionally biased region" description="Basic and acidic residues" evidence="1">
    <location>
        <begin position="125"/>
        <end position="140"/>
    </location>
</feature>
<proteinExistence type="predicted"/>
<gene>
    <name evidence="2" type="ORF">BO94DRAFT_524565</name>
</gene>
<evidence type="ECO:0000256" key="1">
    <source>
        <dbReference type="SAM" id="MobiDB-lite"/>
    </source>
</evidence>